<reference evidence="1 2" key="1">
    <citation type="submission" date="2018-06" db="EMBL/GenBank/DDBJ databases">
        <authorList>
            <consortium name="Pathogen Informatics"/>
            <person name="Doyle S."/>
        </authorList>
    </citation>
    <scope>NUCLEOTIDE SEQUENCE [LARGE SCALE GENOMIC DNA]</scope>
    <source>
        <strain evidence="1 2">NCTC11544</strain>
    </source>
</reference>
<dbReference type="InterPro" id="IPR010352">
    <property type="entry name" value="DUF945"/>
</dbReference>
<dbReference type="RefSeq" id="WP_115184754.1">
    <property type="nucleotide sequence ID" value="NZ_CAMKUF010000001.1"/>
</dbReference>
<proteinExistence type="predicted"/>
<sequence length="509" mass="54753">MKKSLVAVSVIVVLGAAWTGASWYTGKLIEQRMGEVVDNANSQLKAYLPKAGVKLGYENYQRGIFSSKIRYVLRADGSVTTDDAPLKAGDEVAFMETIDHGPFPFAQLKKFNLLPSMASVHTELENTPATKGLFEITKGKSLFTADSRISYSGDTSSAIDVIPLEYQKDKSSLKFSGATINADVSRDMKAITLDANSDNAVISGPNQFGQTEQVQLQGFSLKSQTHAGQFDLSLGNQNMALKQVKVAVDGKETLTLAGFKLASQFGEKDTNLNGQIDYTMDALKIQNSDFGSGKLSLKIDKLDAKSLKEFADRYNQQAMQMLQQAQTMDPVAYQQQTTDILLQNLPLLLKGNPSISIAPLSWKNSKGESTFTLNLDLTDPAQAGSPAESPDQLIARSVKKLDANLSIPVAMATETTSQTALLQGYSAEEAQKLAQQQVQGLAAMGQMFKLTTLKDGVIGSSFHYADNQVDLNGNKMSLQEFIGTFGLLGAPGPVETPAPDAVPAPAPAQ</sequence>
<dbReference type="AlphaFoldDB" id="A0A380B3I5"/>
<evidence type="ECO:0000313" key="2">
    <source>
        <dbReference type="Proteomes" id="UP000255529"/>
    </source>
</evidence>
<accession>A0A380B3I5</accession>
<protein>
    <submittedName>
        <fullName evidence="1">Bacterial protein of uncharacterized function (DUF945)</fullName>
    </submittedName>
</protein>
<dbReference type="Proteomes" id="UP000255529">
    <property type="component" value="Unassembled WGS sequence"/>
</dbReference>
<dbReference type="EMBL" id="UGYN01000002">
    <property type="protein sequence ID" value="SUI92311.1"/>
    <property type="molecule type" value="Genomic_DNA"/>
</dbReference>
<name>A0A380B3I5_9GAMM</name>
<gene>
    <name evidence="1" type="primary">ydgA</name>
    <name evidence="1" type="ORF">NCTC11544_05494</name>
</gene>
<organism evidence="1 2">
    <name type="scientific">Serratia quinivorans</name>
    <dbReference type="NCBI Taxonomy" id="137545"/>
    <lineage>
        <taxon>Bacteria</taxon>
        <taxon>Pseudomonadati</taxon>
        <taxon>Pseudomonadota</taxon>
        <taxon>Gammaproteobacteria</taxon>
        <taxon>Enterobacterales</taxon>
        <taxon>Yersiniaceae</taxon>
        <taxon>Serratia</taxon>
    </lineage>
</organism>
<evidence type="ECO:0000313" key="1">
    <source>
        <dbReference type="EMBL" id="SUI92311.1"/>
    </source>
</evidence>
<dbReference type="Pfam" id="PF06097">
    <property type="entry name" value="DUF945"/>
    <property type="match status" value="1"/>
</dbReference>